<dbReference type="Proteomes" id="UP001232725">
    <property type="component" value="Unassembled WGS sequence"/>
</dbReference>
<accession>A0ABT9INH0</accession>
<sequence>MQIELIDSLLFLAVVTAGALAILLVVVLVYTLTALGYAGHRAVEAVRRRTTTTPAAAPALDTDAVMRHVVAR</sequence>
<keyword evidence="1" id="KW-0812">Transmembrane</keyword>
<keyword evidence="1" id="KW-1133">Transmembrane helix</keyword>
<dbReference type="EMBL" id="JAVALS010000003">
    <property type="protein sequence ID" value="MDP5226714.1"/>
    <property type="molecule type" value="Genomic_DNA"/>
</dbReference>
<comment type="caution">
    <text evidence="2">The sequence shown here is derived from an EMBL/GenBank/DDBJ whole genome shotgun (WGS) entry which is preliminary data.</text>
</comment>
<evidence type="ECO:0000256" key="1">
    <source>
        <dbReference type="SAM" id="Phobius"/>
    </source>
</evidence>
<keyword evidence="3" id="KW-1185">Reference proteome</keyword>
<reference evidence="2 3" key="1">
    <citation type="submission" date="2023-08" db="EMBL/GenBank/DDBJ databases">
        <title>Arthrobacter horti sp. nov., isolated from forest soil.</title>
        <authorList>
            <person name="Park M."/>
        </authorList>
    </citation>
    <scope>NUCLEOTIDE SEQUENCE [LARGE SCALE GENOMIC DNA]</scope>
    <source>
        <strain evidence="2 3">YJM1</strain>
    </source>
</reference>
<proteinExistence type="predicted"/>
<keyword evidence="1" id="KW-0472">Membrane</keyword>
<evidence type="ECO:0000313" key="3">
    <source>
        <dbReference type="Proteomes" id="UP001232725"/>
    </source>
</evidence>
<gene>
    <name evidence="2" type="ORF">Q9R02_06070</name>
</gene>
<evidence type="ECO:0000313" key="2">
    <source>
        <dbReference type="EMBL" id="MDP5226714.1"/>
    </source>
</evidence>
<name>A0ABT9INH0_9MICC</name>
<organism evidence="2 3">
    <name type="scientific">Arthrobacter horti</name>
    <dbReference type="NCBI Taxonomy" id="3068273"/>
    <lineage>
        <taxon>Bacteria</taxon>
        <taxon>Bacillati</taxon>
        <taxon>Actinomycetota</taxon>
        <taxon>Actinomycetes</taxon>
        <taxon>Micrococcales</taxon>
        <taxon>Micrococcaceae</taxon>
        <taxon>Arthrobacter</taxon>
    </lineage>
</organism>
<feature type="transmembrane region" description="Helical" evidence="1">
    <location>
        <begin position="12"/>
        <end position="39"/>
    </location>
</feature>
<protein>
    <submittedName>
        <fullName evidence="2">Uncharacterized protein</fullName>
    </submittedName>
</protein>
<dbReference type="RefSeq" id="WP_305995771.1">
    <property type="nucleotide sequence ID" value="NZ_JAVALS010000003.1"/>
</dbReference>